<protein>
    <submittedName>
        <fullName evidence="1">Uncharacterized protein</fullName>
    </submittedName>
</protein>
<organism evidence="1 2">
    <name type="scientific">Brachionus plicatilis</name>
    <name type="common">Marine rotifer</name>
    <name type="synonym">Brachionus muelleri</name>
    <dbReference type="NCBI Taxonomy" id="10195"/>
    <lineage>
        <taxon>Eukaryota</taxon>
        <taxon>Metazoa</taxon>
        <taxon>Spiralia</taxon>
        <taxon>Gnathifera</taxon>
        <taxon>Rotifera</taxon>
        <taxon>Eurotatoria</taxon>
        <taxon>Monogononta</taxon>
        <taxon>Pseudotrocha</taxon>
        <taxon>Ploima</taxon>
        <taxon>Brachionidae</taxon>
        <taxon>Brachionus</taxon>
    </lineage>
</organism>
<sequence length="263" mass="31598">MIDKKPSFFSIPKQTFQKFKDENVKSGFCFYFLLKLANYFDEEYLKQMTMDQFLEHKSSPFSSSIISIGSGLHLALKKPQCLKQLLITDVGFQQRFHTFLLFLHIYHSTYFLRIKNKRAPKQQEKIDMQINKNKRITKKMKFRYYFGFEELTQSKTAQIIFENFPENLIEELPLFNVDDVNFQRVLEFFEKDHIDGWYAYDRNQLDFRKNKIKRINKNIFKNFKKLESIDFSHNLFEELPLFIEGDENVIAEINFGMETGSKE</sequence>
<name>A0A3M7RSE3_BRAPC</name>
<dbReference type="Proteomes" id="UP000276133">
    <property type="component" value="Unassembled WGS sequence"/>
</dbReference>
<keyword evidence="2" id="KW-1185">Reference proteome</keyword>
<accession>A0A3M7RSE3</accession>
<evidence type="ECO:0000313" key="1">
    <source>
        <dbReference type="EMBL" id="RNA26483.1"/>
    </source>
</evidence>
<comment type="caution">
    <text evidence="1">The sequence shown here is derived from an EMBL/GenBank/DDBJ whole genome shotgun (WGS) entry which is preliminary data.</text>
</comment>
<gene>
    <name evidence="1" type="ORF">BpHYR1_052939</name>
</gene>
<evidence type="ECO:0000313" key="2">
    <source>
        <dbReference type="Proteomes" id="UP000276133"/>
    </source>
</evidence>
<dbReference type="EMBL" id="REGN01002736">
    <property type="protein sequence ID" value="RNA26483.1"/>
    <property type="molecule type" value="Genomic_DNA"/>
</dbReference>
<dbReference type="OrthoDB" id="676979at2759"/>
<dbReference type="InterPro" id="IPR032675">
    <property type="entry name" value="LRR_dom_sf"/>
</dbReference>
<dbReference type="SUPFAM" id="SSF52058">
    <property type="entry name" value="L domain-like"/>
    <property type="match status" value="1"/>
</dbReference>
<proteinExistence type="predicted"/>
<dbReference type="AlphaFoldDB" id="A0A3M7RSE3"/>
<reference evidence="1 2" key="1">
    <citation type="journal article" date="2018" name="Sci. Rep.">
        <title>Genomic signatures of local adaptation to the degree of environmental predictability in rotifers.</title>
        <authorList>
            <person name="Franch-Gras L."/>
            <person name="Hahn C."/>
            <person name="Garcia-Roger E.M."/>
            <person name="Carmona M.J."/>
            <person name="Serra M."/>
            <person name="Gomez A."/>
        </authorList>
    </citation>
    <scope>NUCLEOTIDE SEQUENCE [LARGE SCALE GENOMIC DNA]</scope>
    <source>
        <strain evidence="1">HYR1</strain>
    </source>
</reference>
<dbReference type="Gene3D" id="3.80.10.10">
    <property type="entry name" value="Ribonuclease Inhibitor"/>
    <property type="match status" value="1"/>
</dbReference>